<accession>A0ABP5UNW9</accession>
<evidence type="ECO:0000313" key="1">
    <source>
        <dbReference type="EMBL" id="GAA2384787.1"/>
    </source>
</evidence>
<dbReference type="Gene3D" id="3.40.50.300">
    <property type="entry name" value="P-loop containing nucleotide triphosphate hydrolases"/>
    <property type="match status" value="1"/>
</dbReference>
<dbReference type="InterPro" id="IPR027417">
    <property type="entry name" value="P-loop_NTPase"/>
</dbReference>
<dbReference type="EMBL" id="BAAARV010000096">
    <property type="protein sequence ID" value="GAA2384787.1"/>
    <property type="molecule type" value="Genomic_DNA"/>
</dbReference>
<keyword evidence="1" id="KW-0808">Transferase</keyword>
<reference evidence="2" key="1">
    <citation type="journal article" date="2019" name="Int. J. Syst. Evol. Microbiol.">
        <title>The Global Catalogue of Microorganisms (GCM) 10K type strain sequencing project: providing services to taxonomists for standard genome sequencing and annotation.</title>
        <authorList>
            <consortium name="The Broad Institute Genomics Platform"/>
            <consortium name="The Broad Institute Genome Sequencing Center for Infectious Disease"/>
            <person name="Wu L."/>
            <person name="Ma J."/>
        </authorList>
    </citation>
    <scope>NUCLEOTIDE SEQUENCE [LARGE SCALE GENOMIC DNA]</scope>
    <source>
        <strain evidence="2">JCM 3272</strain>
    </source>
</reference>
<name>A0ABP5UNW9_9ACTN</name>
<dbReference type="Proteomes" id="UP001501444">
    <property type="component" value="Unassembled WGS sequence"/>
</dbReference>
<keyword evidence="1" id="KW-0418">Kinase</keyword>
<evidence type="ECO:0000313" key="2">
    <source>
        <dbReference type="Proteomes" id="UP001501444"/>
    </source>
</evidence>
<proteinExistence type="predicted"/>
<protein>
    <submittedName>
        <fullName evidence="1">Uridine kinase</fullName>
    </submittedName>
</protein>
<sequence>MRAEPVTVDALARDLADRAATLALGHPARVAVDGAPTAGTADLAEATVAVLRDAGLFVLHVPADGFLRAASLRLERGRTNPDAYYEDWLDLRGLTREVLGPAGPGGGGRVLPSLWDPRTDRATRAGYVQVPAHGVVVVSGVFLLGAGLKFDLAVHLMQSDAALARRVDPTLAWTLPAFERYRSEVMPEYQADVVVRADDPRHPARVVEVG</sequence>
<dbReference type="GO" id="GO:0016301">
    <property type="term" value="F:kinase activity"/>
    <property type="evidence" value="ECO:0007669"/>
    <property type="project" value="UniProtKB-KW"/>
</dbReference>
<organism evidence="1 2">
    <name type="scientific">Dactylosporangium salmoneum</name>
    <dbReference type="NCBI Taxonomy" id="53361"/>
    <lineage>
        <taxon>Bacteria</taxon>
        <taxon>Bacillati</taxon>
        <taxon>Actinomycetota</taxon>
        <taxon>Actinomycetes</taxon>
        <taxon>Micromonosporales</taxon>
        <taxon>Micromonosporaceae</taxon>
        <taxon>Dactylosporangium</taxon>
    </lineage>
</organism>
<keyword evidence="2" id="KW-1185">Reference proteome</keyword>
<gene>
    <name evidence="1" type="ORF">GCM10010170_094290</name>
</gene>
<dbReference type="RefSeq" id="WP_344619231.1">
    <property type="nucleotide sequence ID" value="NZ_BAAARV010000096.1"/>
</dbReference>
<comment type="caution">
    <text evidence="1">The sequence shown here is derived from an EMBL/GenBank/DDBJ whole genome shotgun (WGS) entry which is preliminary data.</text>
</comment>